<reference evidence="1" key="1">
    <citation type="submission" date="2014-11" db="EMBL/GenBank/DDBJ databases">
        <authorList>
            <person name="Amaro Gonzalez C."/>
        </authorList>
    </citation>
    <scope>NUCLEOTIDE SEQUENCE</scope>
</reference>
<name>A0A0E9TVL9_ANGAN</name>
<protein>
    <submittedName>
        <fullName evidence="1">Uncharacterized protein</fullName>
    </submittedName>
</protein>
<proteinExistence type="predicted"/>
<organism evidence="1">
    <name type="scientific">Anguilla anguilla</name>
    <name type="common">European freshwater eel</name>
    <name type="synonym">Muraena anguilla</name>
    <dbReference type="NCBI Taxonomy" id="7936"/>
    <lineage>
        <taxon>Eukaryota</taxon>
        <taxon>Metazoa</taxon>
        <taxon>Chordata</taxon>
        <taxon>Craniata</taxon>
        <taxon>Vertebrata</taxon>
        <taxon>Euteleostomi</taxon>
        <taxon>Actinopterygii</taxon>
        <taxon>Neopterygii</taxon>
        <taxon>Teleostei</taxon>
        <taxon>Anguilliformes</taxon>
        <taxon>Anguillidae</taxon>
        <taxon>Anguilla</taxon>
    </lineage>
</organism>
<accession>A0A0E9TVL9</accession>
<reference evidence="1" key="2">
    <citation type="journal article" date="2015" name="Fish Shellfish Immunol.">
        <title>Early steps in the European eel (Anguilla anguilla)-Vibrio vulnificus interaction in the gills: Role of the RtxA13 toxin.</title>
        <authorList>
            <person name="Callol A."/>
            <person name="Pajuelo D."/>
            <person name="Ebbesson L."/>
            <person name="Teles M."/>
            <person name="MacKenzie S."/>
            <person name="Amaro C."/>
        </authorList>
    </citation>
    <scope>NUCLEOTIDE SEQUENCE</scope>
</reference>
<sequence length="74" mass="8234">MLAKIVGVQHPGCMDPQIILAKQYKSYVTLVGYLVPEKMLPCIVHKLSQGSKEELMGCPASKEKFSFSKVNHID</sequence>
<evidence type="ECO:0000313" key="1">
    <source>
        <dbReference type="EMBL" id="JAH56748.1"/>
    </source>
</evidence>
<dbReference type="EMBL" id="GBXM01051829">
    <property type="protein sequence ID" value="JAH56748.1"/>
    <property type="molecule type" value="Transcribed_RNA"/>
</dbReference>
<dbReference type="AlphaFoldDB" id="A0A0E9TVL9"/>